<dbReference type="InterPro" id="IPR003856">
    <property type="entry name" value="LPS_length_determ_N"/>
</dbReference>
<dbReference type="Proteomes" id="UP000027980">
    <property type="component" value="Chromosome"/>
</dbReference>
<sequence length="255" mass="27923">MEETISLKEIFAVLKKRTLMILSLIISFAAIAFLVSYFLITPTYQASASVVVNQEENVDVSTLNNAIQSNISLINTYKIVMTSPVILDEVAKEMNLSLSSSELAEKLEVASQADTQIITVTATDTSQAKAAELANTTVDVFQREIPELMNLENVKPLSLAETVEDPSPASPNILLNTAIALVLGAMVGIGLAFLLEYLDNTVKTEADIEKRIGIPVIGIISHMTEEDMKTNKQYAAPTDKRQVRREYSGQKKKTV</sequence>
<evidence type="ECO:0000313" key="10">
    <source>
        <dbReference type="EMBL" id="AIF67932.1"/>
    </source>
</evidence>
<keyword evidence="4 8" id="KW-0812">Transmembrane</keyword>
<protein>
    <submittedName>
        <fullName evidence="10">Capsular biosynthesis protein</fullName>
    </submittedName>
</protein>
<evidence type="ECO:0000256" key="4">
    <source>
        <dbReference type="ARBA" id="ARBA00022692"/>
    </source>
</evidence>
<feature type="transmembrane region" description="Helical" evidence="8">
    <location>
        <begin position="21"/>
        <end position="40"/>
    </location>
</feature>
<dbReference type="AlphaFoldDB" id="A0A075LPM6"/>
<evidence type="ECO:0000256" key="6">
    <source>
        <dbReference type="ARBA" id="ARBA00023136"/>
    </source>
</evidence>
<dbReference type="GO" id="GO:0004713">
    <property type="term" value="F:protein tyrosine kinase activity"/>
    <property type="evidence" value="ECO:0007669"/>
    <property type="project" value="TreeGrafter"/>
</dbReference>
<dbReference type="PANTHER" id="PTHR32309">
    <property type="entry name" value="TYROSINE-PROTEIN KINASE"/>
    <property type="match status" value="1"/>
</dbReference>
<dbReference type="EMBL" id="CP008876">
    <property type="protein sequence ID" value="AIF67932.1"/>
    <property type="molecule type" value="Genomic_DNA"/>
</dbReference>
<dbReference type="GO" id="GO:0005886">
    <property type="term" value="C:plasma membrane"/>
    <property type="evidence" value="ECO:0007669"/>
    <property type="project" value="UniProtKB-SubCell"/>
</dbReference>
<dbReference type="PANTHER" id="PTHR32309:SF13">
    <property type="entry name" value="FERRIC ENTEROBACTIN TRANSPORT PROTEIN FEPE"/>
    <property type="match status" value="1"/>
</dbReference>
<proteinExistence type="inferred from homology"/>
<feature type="compositionally biased region" description="Basic and acidic residues" evidence="7">
    <location>
        <begin position="238"/>
        <end position="249"/>
    </location>
</feature>
<evidence type="ECO:0000256" key="2">
    <source>
        <dbReference type="ARBA" id="ARBA00006683"/>
    </source>
</evidence>
<dbReference type="Pfam" id="PF02706">
    <property type="entry name" value="Wzz"/>
    <property type="match status" value="1"/>
</dbReference>
<gene>
    <name evidence="10" type="ORF">GZ22_15700</name>
</gene>
<organism evidence="10 11">
    <name type="scientific">Terribacillus saccharophilus</name>
    <dbReference type="NCBI Taxonomy" id="361277"/>
    <lineage>
        <taxon>Bacteria</taxon>
        <taxon>Bacillati</taxon>
        <taxon>Bacillota</taxon>
        <taxon>Bacilli</taxon>
        <taxon>Bacillales</taxon>
        <taxon>Bacillaceae</taxon>
        <taxon>Terribacillus</taxon>
    </lineage>
</organism>
<feature type="transmembrane region" description="Helical" evidence="8">
    <location>
        <begin position="173"/>
        <end position="195"/>
    </location>
</feature>
<reference evidence="10 11" key="1">
    <citation type="submission" date="2014-07" db="EMBL/GenBank/DDBJ databases">
        <title>Complete genome sequence of a moderately halophilic bacterium Terribacillus aidingensis MP602, isolated from Cryptomeria fortunei in Tianmu mountain in China.</title>
        <authorList>
            <person name="Wang Y."/>
            <person name="Lu P."/>
            <person name="Zhang L."/>
        </authorList>
    </citation>
    <scope>NUCLEOTIDE SEQUENCE [LARGE SCALE GENOMIC DNA]</scope>
    <source>
        <strain evidence="10 11">MP602</strain>
    </source>
</reference>
<evidence type="ECO:0000256" key="3">
    <source>
        <dbReference type="ARBA" id="ARBA00022475"/>
    </source>
</evidence>
<dbReference type="KEGG" id="tap:GZ22_15700"/>
<dbReference type="GeneID" id="34222957"/>
<comment type="subcellular location">
    <subcellularLocation>
        <location evidence="1">Cell membrane</location>
        <topology evidence="1">Multi-pass membrane protein</topology>
    </subcellularLocation>
</comment>
<evidence type="ECO:0000313" key="11">
    <source>
        <dbReference type="Proteomes" id="UP000027980"/>
    </source>
</evidence>
<dbReference type="OrthoDB" id="2360475at2"/>
<evidence type="ECO:0000256" key="1">
    <source>
        <dbReference type="ARBA" id="ARBA00004651"/>
    </source>
</evidence>
<comment type="similarity">
    <text evidence="2">Belongs to the CpsC/CapA family.</text>
</comment>
<name>A0A075LPM6_9BACI</name>
<keyword evidence="5 8" id="KW-1133">Transmembrane helix</keyword>
<dbReference type="HOGENOM" id="CLU_082668_1_1_9"/>
<dbReference type="InterPro" id="IPR050445">
    <property type="entry name" value="Bact_polysacc_biosynth/exp"/>
</dbReference>
<keyword evidence="3" id="KW-1003">Cell membrane</keyword>
<evidence type="ECO:0000259" key="9">
    <source>
        <dbReference type="Pfam" id="PF02706"/>
    </source>
</evidence>
<accession>A0A075LPM6</accession>
<feature type="region of interest" description="Disordered" evidence="7">
    <location>
        <begin position="230"/>
        <end position="255"/>
    </location>
</feature>
<evidence type="ECO:0000256" key="7">
    <source>
        <dbReference type="SAM" id="MobiDB-lite"/>
    </source>
</evidence>
<dbReference type="RefSeq" id="WP_038564235.1">
    <property type="nucleotide sequence ID" value="NZ_CP008876.1"/>
</dbReference>
<keyword evidence="6 8" id="KW-0472">Membrane</keyword>
<evidence type="ECO:0000256" key="8">
    <source>
        <dbReference type="SAM" id="Phobius"/>
    </source>
</evidence>
<evidence type="ECO:0000256" key="5">
    <source>
        <dbReference type="ARBA" id="ARBA00022989"/>
    </source>
</evidence>
<feature type="domain" description="Polysaccharide chain length determinant N-terminal" evidence="9">
    <location>
        <begin position="3"/>
        <end position="93"/>
    </location>
</feature>